<name>A0A1I6KZB3_9EURY</name>
<dbReference type="Pfam" id="PF24366">
    <property type="entry name" value="DUF7522"/>
    <property type="match status" value="1"/>
</dbReference>
<dbReference type="RefSeq" id="WP_089815634.1">
    <property type="nucleotide sequence ID" value="NZ_FOZK01000002.1"/>
</dbReference>
<proteinExistence type="predicted"/>
<reference evidence="1 2" key="1">
    <citation type="submission" date="2016-10" db="EMBL/GenBank/DDBJ databases">
        <authorList>
            <person name="de Groot N.N."/>
        </authorList>
    </citation>
    <scope>NUCLEOTIDE SEQUENCE [LARGE SCALE GENOMIC DNA]</scope>
    <source>
        <strain evidence="1 2">CGMCC 1.10457</strain>
    </source>
</reference>
<evidence type="ECO:0000313" key="1">
    <source>
        <dbReference type="EMBL" id="SFR96338.1"/>
    </source>
</evidence>
<dbReference type="AlphaFoldDB" id="A0A1I6KZB3"/>
<dbReference type="Proteomes" id="UP000199062">
    <property type="component" value="Unassembled WGS sequence"/>
</dbReference>
<organism evidence="1 2">
    <name type="scientific">Halomicrobium zhouii</name>
    <dbReference type="NCBI Taxonomy" id="767519"/>
    <lineage>
        <taxon>Archaea</taxon>
        <taxon>Methanobacteriati</taxon>
        <taxon>Methanobacteriota</taxon>
        <taxon>Stenosarchaea group</taxon>
        <taxon>Halobacteria</taxon>
        <taxon>Halobacteriales</taxon>
        <taxon>Haloarculaceae</taxon>
        <taxon>Halomicrobium</taxon>
    </lineage>
</organism>
<accession>A0A1I6KZB3</accession>
<dbReference type="EMBL" id="FOZK01000002">
    <property type="protein sequence ID" value="SFR96338.1"/>
    <property type="molecule type" value="Genomic_DNA"/>
</dbReference>
<dbReference type="InterPro" id="IPR055944">
    <property type="entry name" value="DUF7522"/>
</dbReference>
<keyword evidence="2" id="KW-1185">Reference proteome</keyword>
<dbReference type="OrthoDB" id="199238at2157"/>
<evidence type="ECO:0000313" key="2">
    <source>
        <dbReference type="Proteomes" id="UP000199062"/>
    </source>
</evidence>
<protein>
    <submittedName>
        <fullName evidence="1">Uncharacterized protein</fullName>
    </submittedName>
</protein>
<sequence length="125" mass="14502">MTTSSSPDEQDLVDDLLTAADGALRSVAVYYETDYEMLYMRENVDVVYSHQERDAIFDDLRLEGWGRDRLQDLFNAGELECSVYGFDEAMMLHFVKNGFEGVFVTYDRGEGIDVEEFIRVCERHF</sequence>
<gene>
    <name evidence="1" type="ORF">SAMN05216559_1561</name>
</gene>